<keyword evidence="7 14" id="KW-0653">Protein transport</keyword>
<dbReference type="OrthoDB" id="7813104at2759"/>
<dbReference type="GO" id="GO:0140318">
    <property type="term" value="F:protein transporter activity"/>
    <property type="evidence" value="ECO:0007669"/>
    <property type="project" value="EnsemblFungi"/>
</dbReference>
<dbReference type="AlphaFoldDB" id="J3P3T7"/>
<comment type="domain">
    <text evidence="14">The twin CX3C motif contains 4 conserved Cys residues that form 2 disulfide bonds in the mitochondrial intermembrane space.</text>
</comment>
<evidence type="ECO:0000256" key="1">
    <source>
        <dbReference type="ARBA" id="ARBA00004137"/>
    </source>
</evidence>
<dbReference type="InterPro" id="IPR035427">
    <property type="entry name" value="Tim10-like_dom_sf"/>
</dbReference>
<keyword evidence="3 14" id="KW-0813">Transport</keyword>
<evidence type="ECO:0000256" key="5">
    <source>
        <dbReference type="ARBA" id="ARBA00022792"/>
    </source>
</evidence>
<name>J3P3T7_GAET3</name>
<comment type="subcellular location">
    <subcellularLocation>
        <location evidence="1 14">Mitochondrion inner membrane</location>
        <topology evidence="1 14">Peripheral membrane protein</topology>
        <orientation evidence="1 14">Intermembrane side</orientation>
    </subcellularLocation>
</comment>
<keyword evidence="9 14" id="KW-0496">Mitochondrion</keyword>
<comment type="similarity">
    <text evidence="2 14">Belongs to the small Tim family.</text>
</comment>
<protein>
    <recommendedName>
        <fullName evidence="14">Mitochondrial import inner membrane translocase subunit</fullName>
    </recommendedName>
</protein>
<evidence type="ECO:0000256" key="8">
    <source>
        <dbReference type="ARBA" id="ARBA00023010"/>
    </source>
</evidence>
<dbReference type="Pfam" id="PF02953">
    <property type="entry name" value="zf-Tim10_DDP"/>
    <property type="match status" value="1"/>
</dbReference>
<dbReference type="GO" id="GO:0045039">
    <property type="term" value="P:protein insertion into mitochondrial inner membrane"/>
    <property type="evidence" value="ECO:0007669"/>
    <property type="project" value="EnsemblFungi"/>
</dbReference>
<reference evidence="19" key="1">
    <citation type="submission" date="2010-07" db="EMBL/GenBank/DDBJ databases">
        <title>The genome sequence of Gaeumannomyces graminis var. tritici strain R3-111a-1.</title>
        <authorList>
            <consortium name="The Broad Institute Genome Sequencing Platform"/>
            <person name="Ma L.-J."/>
            <person name="Dead R."/>
            <person name="Young S."/>
            <person name="Zeng Q."/>
            <person name="Koehrsen M."/>
            <person name="Alvarado L."/>
            <person name="Berlin A."/>
            <person name="Chapman S.B."/>
            <person name="Chen Z."/>
            <person name="Freedman E."/>
            <person name="Gellesch M."/>
            <person name="Goldberg J."/>
            <person name="Griggs A."/>
            <person name="Gujja S."/>
            <person name="Heilman E.R."/>
            <person name="Heiman D."/>
            <person name="Hepburn T."/>
            <person name="Howarth C."/>
            <person name="Jen D."/>
            <person name="Larson L."/>
            <person name="Mehta T."/>
            <person name="Neiman D."/>
            <person name="Pearson M."/>
            <person name="Roberts A."/>
            <person name="Saif S."/>
            <person name="Shea T."/>
            <person name="Shenoy N."/>
            <person name="Sisk P."/>
            <person name="Stolte C."/>
            <person name="Sykes S."/>
            <person name="Walk T."/>
            <person name="White J."/>
            <person name="Yandava C."/>
            <person name="Haas B."/>
            <person name="Nusbaum C."/>
            <person name="Birren B."/>
        </authorList>
    </citation>
    <scope>NUCLEOTIDE SEQUENCE [LARGE SCALE GENOMIC DNA]</scope>
    <source>
        <strain evidence="19">R3-111a-1</strain>
    </source>
</reference>
<accession>J3P3T7</accession>
<evidence type="ECO:0000256" key="4">
    <source>
        <dbReference type="ARBA" id="ARBA00022723"/>
    </source>
</evidence>
<evidence type="ECO:0000256" key="10">
    <source>
        <dbReference type="ARBA" id="ARBA00023157"/>
    </source>
</evidence>
<reference evidence="18" key="5">
    <citation type="submission" date="2018-04" db="UniProtKB">
        <authorList>
            <consortium name="EnsemblFungi"/>
        </authorList>
    </citation>
    <scope>IDENTIFICATION</scope>
    <source>
        <strain evidence="18">R3-111a-1</strain>
    </source>
</reference>
<evidence type="ECO:0000256" key="3">
    <source>
        <dbReference type="ARBA" id="ARBA00022448"/>
    </source>
</evidence>
<keyword evidence="11 14" id="KW-0143">Chaperone</keyword>
<keyword evidence="8 14" id="KW-0811">Translocation</keyword>
<dbReference type="Gene3D" id="1.10.287.810">
    <property type="entry name" value="Mitochondrial import inner membrane translocase subunit tim13 like domains"/>
    <property type="match status" value="1"/>
</dbReference>
<keyword evidence="10 14" id="KW-1015">Disulfide bond</keyword>
<dbReference type="GO" id="GO:0046872">
    <property type="term" value="F:metal ion binding"/>
    <property type="evidence" value="ECO:0007669"/>
    <property type="project" value="UniProtKB-KW"/>
</dbReference>
<dbReference type="FunCoup" id="J3P3T7">
    <property type="interactions" value="411"/>
</dbReference>
<evidence type="ECO:0000256" key="7">
    <source>
        <dbReference type="ARBA" id="ARBA00022927"/>
    </source>
</evidence>
<dbReference type="EnsemblFungi" id="EJT74331">
    <property type="protein sequence ID" value="EJT74331"/>
    <property type="gene ID" value="GGTG_08172"/>
</dbReference>
<keyword evidence="5 14" id="KW-0472">Membrane</keyword>
<evidence type="ECO:0000256" key="2">
    <source>
        <dbReference type="ARBA" id="ARBA00006720"/>
    </source>
</evidence>
<dbReference type="EMBL" id="GL385398">
    <property type="protein sequence ID" value="EJT74331.1"/>
    <property type="molecule type" value="Genomic_DNA"/>
</dbReference>
<dbReference type="HOGENOM" id="CLU_141397_0_1_1"/>
<dbReference type="GO" id="GO:0015031">
    <property type="term" value="P:protein transport"/>
    <property type="evidence" value="ECO:0007669"/>
    <property type="project" value="UniProtKB-KW"/>
</dbReference>
<dbReference type="GO" id="GO:0005743">
    <property type="term" value="C:mitochondrial inner membrane"/>
    <property type="evidence" value="ECO:0007669"/>
    <property type="project" value="UniProtKB-SubCell"/>
</dbReference>
<evidence type="ECO:0000256" key="6">
    <source>
        <dbReference type="ARBA" id="ARBA00022833"/>
    </source>
</evidence>
<evidence type="ECO:0000259" key="16">
    <source>
        <dbReference type="Pfam" id="PF02953"/>
    </source>
</evidence>
<evidence type="ECO:0000256" key="12">
    <source>
        <dbReference type="ARBA" id="ARBA00025151"/>
    </source>
</evidence>
<comment type="subunit">
    <text evidence="13">Heterohexamer; composed of 3 copies of TIM8 and 3 copies of TIM13, named soluble 70 kDa complex. Associates with the TIM22 complex, whose core is composed of TIM22 and TIM54. Interacts with the transmembrane regions of multi-pass transmembrane proteins in transit.</text>
</comment>
<gene>
    <name evidence="18" type="primary">20348630</name>
    <name evidence="17" type="ORF">GGTG_08172</name>
</gene>
<feature type="region of interest" description="Disordered" evidence="15">
    <location>
        <begin position="1"/>
        <end position="24"/>
    </location>
</feature>
<evidence type="ECO:0000256" key="11">
    <source>
        <dbReference type="ARBA" id="ARBA00023186"/>
    </source>
</evidence>
<evidence type="ECO:0000256" key="15">
    <source>
        <dbReference type="SAM" id="MobiDB-lite"/>
    </source>
</evidence>
<evidence type="ECO:0000256" key="9">
    <source>
        <dbReference type="ARBA" id="ARBA00023128"/>
    </source>
</evidence>
<evidence type="ECO:0000256" key="13">
    <source>
        <dbReference type="ARBA" id="ARBA00025862"/>
    </source>
</evidence>
<feature type="domain" description="Tim10-like" evidence="16">
    <location>
        <begin position="42"/>
        <end position="101"/>
    </location>
</feature>
<evidence type="ECO:0000313" key="17">
    <source>
        <dbReference type="EMBL" id="EJT74331.1"/>
    </source>
</evidence>
<organism evidence="17">
    <name type="scientific">Gaeumannomyces tritici (strain R3-111a-1)</name>
    <name type="common">Wheat and barley take-all root rot fungus</name>
    <name type="synonym">Gaeumannomyces graminis var. tritici</name>
    <dbReference type="NCBI Taxonomy" id="644352"/>
    <lineage>
        <taxon>Eukaryota</taxon>
        <taxon>Fungi</taxon>
        <taxon>Dikarya</taxon>
        <taxon>Ascomycota</taxon>
        <taxon>Pezizomycotina</taxon>
        <taxon>Sordariomycetes</taxon>
        <taxon>Sordariomycetidae</taxon>
        <taxon>Magnaporthales</taxon>
        <taxon>Magnaporthaceae</taxon>
        <taxon>Gaeumannomyces</taxon>
    </lineage>
</organism>
<evidence type="ECO:0000256" key="14">
    <source>
        <dbReference type="RuleBase" id="RU367043"/>
    </source>
</evidence>
<keyword evidence="5 14" id="KW-0999">Mitochondrion inner membrane</keyword>
<dbReference type="STRING" id="644352.J3P3T7"/>
<dbReference type="RefSeq" id="XP_009224275.1">
    <property type="nucleotide sequence ID" value="XM_009226011.1"/>
</dbReference>
<dbReference type="GO" id="GO:0042719">
    <property type="term" value="C:mitochondrial intermembrane space chaperone complex"/>
    <property type="evidence" value="ECO:0007669"/>
    <property type="project" value="EnsemblFungi"/>
</dbReference>
<reference evidence="17" key="3">
    <citation type="submission" date="2010-09" db="EMBL/GenBank/DDBJ databases">
        <title>Annotation of Gaeumannomyces graminis var. tritici R3-111a-1.</title>
        <authorList>
            <consortium name="The Broad Institute Genome Sequencing Platform"/>
            <person name="Ma L.-J."/>
            <person name="Dead R."/>
            <person name="Young S.K."/>
            <person name="Zeng Q."/>
            <person name="Gargeya S."/>
            <person name="Fitzgerald M."/>
            <person name="Haas B."/>
            <person name="Abouelleil A."/>
            <person name="Alvarado L."/>
            <person name="Arachchi H.M."/>
            <person name="Berlin A."/>
            <person name="Brown A."/>
            <person name="Chapman S.B."/>
            <person name="Chen Z."/>
            <person name="Dunbar C."/>
            <person name="Freedman E."/>
            <person name="Gearin G."/>
            <person name="Gellesch M."/>
            <person name="Goldberg J."/>
            <person name="Griggs A."/>
            <person name="Gujja S."/>
            <person name="Heiman D."/>
            <person name="Howarth C."/>
            <person name="Larson L."/>
            <person name="Lui A."/>
            <person name="MacDonald P.J.P."/>
            <person name="Mehta T."/>
            <person name="Montmayeur A."/>
            <person name="Murphy C."/>
            <person name="Neiman D."/>
            <person name="Pearson M."/>
            <person name="Priest M."/>
            <person name="Roberts A."/>
            <person name="Saif S."/>
            <person name="Shea T."/>
            <person name="Shenoy N."/>
            <person name="Sisk P."/>
            <person name="Stolte C."/>
            <person name="Sykes S."/>
            <person name="Yandava C."/>
            <person name="Wortman J."/>
            <person name="Nusbaum C."/>
            <person name="Birren B."/>
        </authorList>
    </citation>
    <scope>NUCLEOTIDE SEQUENCE</scope>
    <source>
        <strain evidence="17">R3-111a-1</strain>
    </source>
</reference>
<dbReference type="FunFam" id="1.10.287.810:FF:000001">
    <property type="entry name" value="mitochondrial import inner membrane translocase subunit TIM13"/>
    <property type="match status" value="1"/>
</dbReference>
<dbReference type="InterPro" id="IPR004217">
    <property type="entry name" value="Tim10-like"/>
</dbReference>
<evidence type="ECO:0000313" key="18">
    <source>
        <dbReference type="EnsemblFungi" id="EJT74331"/>
    </source>
</evidence>
<dbReference type="SUPFAM" id="SSF144122">
    <property type="entry name" value="Tim10-like"/>
    <property type="match status" value="1"/>
</dbReference>
<sequence>MFFSGSKPTPPTETPLSEFSDMPVSAASAADSEGIKKAFMRQVQLESQSANARTLMEKINSNCFEKCVPSPEGSMSAGQSACVTQCMEKYMTAWNLVHSSYVRRLQQEAANGGIQ</sequence>
<evidence type="ECO:0000313" key="19">
    <source>
        <dbReference type="Proteomes" id="UP000006039"/>
    </source>
</evidence>
<keyword evidence="6" id="KW-0862">Zinc</keyword>
<dbReference type="GeneID" id="20348630"/>
<reference evidence="18" key="4">
    <citation type="journal article" date="2015" name="G3 (Bethesda)">
        <title>Genome sequences of three phytopathogenic species of the Magnaporthaceae family of fungi.</title>
        <authorList>
            <person name="Okagaki L.H."/>
            <person name="Nunes C.C."/>
            <person name="Sailsbery J."/>
            <person name="Clay B."/>
            <person name="Brown D."/>
            <person name="John T."/>
            <person name="Oh Y."/>
            <person name="Young N."/>
            <person name="Fitzgerald M."/>
            <person name="Haas B.J."/>
            <person name="Zeng Q."/>
            <person name="Young S."/>
            <person name="Adiconis X."/>
            <person name="Fan L."/>
            <person name="Levin J.Z."/>
            <person name="Mitchell T.K."/>
            <person name="Okubara P.A."/>
            <person name="Farman M.L."/>
            <person name="Kohn L.M."/>
            <person name="Birren B."/>
            <person name="Ma L.-J."/>
            <person name="Dean R.A."/>
        </authorList>
    </citation>
    <scope>NUCLEOTIDE SEQUENCE</scope>
    <source>
        <strain evidence="18">R3-111a-1</strain>
    </source>
</reference>
<dbReference type="VEuPathDB" id="FungiDB:GGTG_08172"/>
<keyword evidence="19" id="KW-1185">Reference proteome</keyword>
<dbReference type="Proteomes" id="UP000006039">
    <property type="component" value="Unassembled WGS sequence"/>
</dbReference>
<dbReference type="eggNOG" id="KOG1733">
    <property type="taxonomic scope" value="Eukaryota"/>
</dbReference>
<comment type="function">
    <text evidence="12">Mitochondrial intermembrane chaperone that participates in the import and insertion of some multi-pass transmembrane proteins into the mitochondrial inner membrane. Also required for the transfer of beta-barrel precursors from the TOM complex to the sorting and assembly machinery (SAM complex) of the outer membrane. Acts as a chaperone-like protein that protects the hydrophobic precursors from aggregation and guide them through the mitochondrial intermembrane space. The TIM8-TIM13 complex is non essential and only mediates the import of few proteins, while the predominant TIM9-TIM10 70 kDa complex is crucial and mediates the import of much more proteins.</text>
</comment>
<reference evidence="17" key="2">
    <citation type="submission" date="2010-07" db="EMBL/GenBank/DDBJ databases">
        <authorList>
            <consortium name="The Broad Institute Genome Sequencing Platform"/>
            <consortium name="Broad Institute Genome Sequencing Center for Infectious Disease"/>
            <person name="Ma L.-J."/>
            <person name="Dead R."/>
            <person name="Young S."/>
            <person name="Zeng Q."/>
            <person name="Koehrsen M."/>
            <person name="Alvarado L."/>
            <person name="Berlin A."/>
            <person name="Chapman S.B."/>
            <person name="Chen Z."/>
            <person name="Freedman E."/>
            <person name="Gellesch M."/>
            <person name="Goldberg J."/>
            <person name="Griggs A."/>
            <person name="Gujja S."/>
            <person name="Heilman E.R."/>
            <person name="Heiman D."/>
            <person name="Hepburn T."/>
            <person name="Howarth C."/>
            <person name="Jen D."/>
            <person name="Larson L."/>
            <person name="Mehta T."/>
            <person name="Neiman D."/>
            <person name="Pearson M."/>
            <person name="Roberts A."/>
            <person name="Saif S."/>
            <person name="Shea T."/>
            <person name="Shenoy N."/>
            <person name="Sisk P."/>
            <person name="Stolte C."/>
            <person name="Sykes S."/>
            <person name="Walk T."/>
            <person name="White J."/>
            <person name="Yandava C."/>
            <person name="Haas B."/>
            <person name="Nusbaum C."/>
            <person name="Birren B."/>
        </authorList>
    </citation>
    <scope>NUCLEOTIDE SEQUENCE</scope>
    <source>
        <strain evidence="17">R3-111a-1</strain>
    </source>
</reference>
<proteinExistence type="inferred from homology"/>
<keyword evidence="4" id="KW-0479">Metal-binding</keyword>